<organism evidence="1 2">
    <name type="scientific">Panagrolaimus sp. JU765</name>
    <dbReference type="NCBI Taxonomy" id="591449"/>
    <lineage>
        <taxon>Eukaryota</taxon>
        <taxon>Metazoa</taxon>
        <taxon>Ecdysozoa</taxon>
        <taxon>Nematoda</taxon>
        <taxon>Chromadorea</taxon>
        <taxon>Rhabditida</taxon>
        <taxon>Tylenchina</taxon>
        <taxon>Panagrolaimomorpha</taxon>
        <taxon>Panagrolaimoidea</taxon>
        <taxon>Panagrolaimidae</taxon>
        <taxon>Panagrolaimus</taxon>
    </lineage>
</organism>
<dbReference type="Proteomes" id="UP000887576">
    <property type="component" value="Unplaced"/>
</dbReference>
<proteinExistence type="predicted"/>
<accession>A0AC34PYJ6</accession>
<reference evidence="2" key="1">
    <citation type="submission" date="2022-11" db="UniProtKB">
        <authorList>
            <consortium name="WormBaseParasite"/>
        </authorList>
    </citation>
    <scope>IDENTIFICATION</scope>
</reference>
<name>A0AC34PYJ6_9BILA</name>
<evidence type="ECO:0000313" key="1">
    <source>
        <dbReference type="Proteomes" id="UP000887576"/>
    </source>
</evidence>
<protein>
    <submittedName>
        <fullName evidence="2">Uncharacterized protein</fullName>
    </submittedName>
</protein>
<dbReference type="WBParaSite" id="JU765_v2.g11228.t1">
    <property type="protein sequence ID" value="JU765_v2.g11228.t1"/>
    <property type="gene ID" value="JU765_v2.g11228"/>
</dbReference>
<evidence type="ECO:0000313" key="2">
    <source>
        <dbReference type="WBParaSite" id="JU765_v2.g11228.t1"/>
    </source>
</evidence>
<sequence length="108" mass="12346">MATMRAFFSYVLYMSAVNLLIFYVCEKYRSSDATTMDVALFMPLVITWEILGFITYHIDAEVFSETNVNFIKEKCAGGDSGYDIRDMAQMITEIDYPQTTEAEPLSSF</sequence>